<keyword evidence="1" id="KW-0862">Zinc</keyword>
<comment type="caution">
    <text evidence="4">The sequence shown here is derived from an EMBL/GenBank/DDBJ whole genome shotgun (WGS) entry which is preliminary data.</text>
</comment>
<dbReference type="PROSITE" id="PS50157">
    <property type="entry name" value="ZINC_FINGER_C2H2_2"/>
    <property type="match status" value="1"/>
</dbReference>
<keyword evidence="1" id="KW-0863">Zinc-finger</keyword>
<evidence type="ECO:0000259" key="3">
    <source>
        <dbReference type="PROSITE" id="PS50157"/>
    </source>
</evidence>
<sequence>MHATQMDGFREVGWSAAPHFQAPGKPARTATELSFDLDEYIHRNAYEQTPVPEAPEYSDRSTPDLIPASDQTPGPSPTDSLDFVPTPTPLAGPTSHIAAPAQNGDYFSSTAPDEELGRTVSKKRPSRTLTGFSSILLPPRKKSQRQKKIEGGFPCRETCGQCFDRECDEKKHYERRHLPEEYWPHECLHCPKKSQYPKDVWRHLSQTHGMVVPPKEPKSLRQGLGCPCCSQPASDWLESHNLNIQTVQTPAAMESAPSSPTSPNLLWTLTSAITKLRRLSLKSKQDKLIMVTTGEQKFTDVDVGGIHTTDALLARIASTLGFDNQRSKEISVHTYTRRAVGQLLTGDRLMKVITESADAEGSLKLYVKP</sequence>
<feature type="region of interest" description="Disordered" evidence="2">
    <location>
        <begin position="1"/>
        <end position="30"/>
    </location>
</feature>
<dbReference type="OrthoDB" id="339325at2759"/>
<reference evidence="4" key="1">
    <citation type="submission" date="2020-04" db="EMBL/GenBank/DDBJ databases">
        <title>Draft genome resource of the tomato pathogen Pseudocercospora fuligena.</title>
        <authorList>
            <person name="Zaccaron A."/>
        </authorList>
    </citation>
    <scope>NUCLEOTIDE SEQUENCE</scope>
    <source>
        <strain evidence="4">PF001</strain>
    </source>
</reference>
<organism evidence="4 5">
    <name type="scientific">Pseudocercospora fuligena</name>
    <dbReference type="NCBI Taxonomy" id="685502"/>
    <lineage>
        <taxon>Eukaryota</taxon>
        <taxon>Fungi</taxon>
        <taxon>Dikarya</taxon>
        <taxon>Ascomycota</taxon>
        <taxon>Pezizomycotina</taxon>
        <taxon>Dothideomycetes</taxon>
        <taxon>Dothideomycetidae</taxon>
        <taxon>Mycosphaerellales</taxon>
        <taxon>Mycosphaerellaceae</taxon>
        <taxon>Pseudocercospora</taxon>
    </lineage>
</organism>
<dbReference type="PROSITE" id="PS00028">
    <property type="entry name" value="ZINC_FINGER_C2H2_1"/>
    <property type="match status" value="1"/>
</dbReference>
<dbReference type="InterPro" id="IPR013087">
    <property type="entry name" value="Znf_C2H2_type"/>
</dbReference>
<feature type="domain" description="C2H2-type" evidence="3">
    <location>
        <begin position="153"/>
        <end position="182"/>
    </location>
</feature>
<protein>
    <recommendedName>
        <fullName evidence="3">C2H2-type domain-containing protein</fullName>
    </recommendedName>
</protein>
<accession>A0A8H6VRW1</accession>
<name>A0A8H6VRW1_9PEZI</name>
<dbReference type="GO" id="GO:0008270">
    <property type="term" value="F:zinc ion binding"/>
    <property type="evidence" value="ECO:0007669"/>
    <property type="project" value="UniProtKB-KW"/>
</dbReference>
<gene>
    <name evidence="4" type="ORF">HII31_00038</name>
</gene>
<evidence type="ECO:0000256" key="2">
    <source>
        <dbReference type="SAM" id="MobiDB-lite"/>
    </source>
</evidence>
<keyword evidence="5" id="KW-1185">Reference proteome</keyword>
<dbReference type="Gene3D" id="3.30.160.60">
    <property type="entry name" value="Classic Zinc Finger"/>
    <property type="match status" value="1"/>
</dbReference>
<proteinExistence type="predicted"/>
<dbReference type="AlphaFoldDB" id="A0A8H6VRW1"/>
<keyword evidence="1" id="KW-0479">Metal-binding</keyword>
<evidence type="ECO:0000256" key="1">
    <source>
        <dbReference type="PROSITE-ProRule" id="PRU00042"/>
    </source>
</evidence>
<feature type="compositionally biased region" description="Polar residues" evidence="2">
    <location>
        <begin position="69"/>
        <end position="79"/>
    </location>
</feature>
<evidence type="ECO:0000313" key="4">
    <source>
        <dbReference type="EMBL" id="KAF7198299.1"/>
    </source>
</evidence>
<evidence type="ECO:0000313" key="5">
    <source>
        <dbReference type="Proteomes" id="UP000660729"/>
    </source>
</evidence>
<dbReference type="Proteomes" id="UP000660729">
    <property type="component" value="Unassembled WGS sequence"/>
</dbReference>
<feature type="region of interest" description="Disordered" evidence="2">
    <location>
        <begin position="44"/>
        <end position="80"/>
    </location>
</feature>
<feature type="region of interest" description="Disordered" evidence="2">
    <location>
        <begin position="109"/>
        <end position="134"/>
    </location>
</feature>
<dbReference type="EMBL" id="JABCIY010000001">
    <property type="protein sequence ID" value="KAF7198299.1"/>
    <property type="molecule type" value="Genomic_DNA"/>
</dbReference>